<keyword evidence="3" id="KW-0234">DNA repair</keyword>
<dbReference type="GO" id="GO:0032300">
    <property type="term" value="C:mismatch repair complex"/>
    <property type="evidence" value="ECO:0007669"/>
    <property type="project" value="InterPro"/>
</dbReference>
<evidence type="ECO:0000259" key="5">
    <source>
        <dbReference type="SMART" id="SM01340"/>
    </source>
</evidence>
<dbReference type="InterPro" id="IPR014790">
    <property type="entry name" value="MutL_C"/>
</dbReference>
<name>A0A0F9M2G4_9ZZZZ</name>
<dbReference type="CDD" id="cd16926">
    <property type="entry name" value="HATPase_MutL-MLH-PMS-like"/>
    <property type="match status" value="1"/>
</dbReference>
<protein>
    <recommendedName>
        <fullName evidence="7">DNA mismatch repair protein S5 domain-containing protein</fullName>
    </recommendedName>
</protein>
<dbReference type="InterPro" id="IPR036890">
    <property type="entry name" value="HATPase_C_sf"/>
</dbReference>
<dbReference type="Gene3D" id="3.30.565.10">
    <property type="entry name" value="Histidine kinase-like ATPase, C-terminal domain"/>
    <property type="match status" value="1"/>
</dbReference>
<dbReference type="InterPro" id="IPR020667">
    <property type="entry name" value="DNA_mismatch_repair_MutL"/>
</dbReference>
<dbReference type="SUPFAM" id="SSF54211">
    <property type="entry name" value="Ribosomal protein S5 domain 2-like"/>
    <property type="match status" value="1"/>
</dbReference>
<dbReference type="InterPro" id="IPR020568">
    <property type="entry name" value="Ribosomal_Su5_D2-typ_SF"/>
</dbReference>
<dbReference type="CDD" id="cd00782">
    <property type="entry name" value="MutL_Trans"/>
    <property type="match status" value="1"/>
</dbReference>
<evidence type="ECO:0000256" key="3">
    <source>
        <dbReference type="ARBA" id="ARBA00023204"/>
    </source>
</evidence>
<dbReference type="Gene3D" id="3.30.1540.20">
    <property type="entry name" value="MutL, C-terminal domain, dimerisation subdomain"/>
    <property type="match status" value="1"/>
</dbReference>
<accession>A0A0F9M2G4</accession>
<dbReference type="GO" id="GO:0016887">
    <property type="term" value="F:ATP hydrolysis activity"/>
    <property type="evidence" value="ECO:0007669"/>
    <property type="project" value="InterPro"/>
</dbReference>
<dbReference type="InterPro" id="IPR014721">
    <property type="entry name" value="Ribsml_uS5_D2-typ_fold_subgr"/>
</dbReference>
<dbReference type="SMART" id="SM00853">
    <property type="entry name" value="MutL_C"/>
    <property type="match status" value="1"/>
</dbReference>
<reference evidence="6" key="1">
    <citation type="journal article" date="2015" name="Nature">
        <title>Complex archaea that bridge the gap between prokaryotes and eukaryotes.</title>
        <authorList>
            <person name="Spang A."/>
            <person name="Saw J.H."/>
            <person name="Jorgensen S.L."/>
            <person name="Zaremba-Niedzwiedzka K."/>
            <person name="Martijn J."/>
            <person name="Lind A.E."/>
            <person name="van Eijk R."/>
            <person name="Schleper C."/>
            <person name="Guy L."/>
            <person name="Ettema T.J."/>
        </authorList>
    </citation>
    <scope>NUCLEOTIDE SEQUENCE</scope>
</reference>
<keyword evidence="2" id="KW-0227">DNA damage</keyword>
<feature type="domain" description="MutL C-terminal dimerisation" evidence="4">
    <location>
        <begin position="433"/>
        <end position="582"/>
    </location>
</feature>
<organism evidence="6">
    <name type="scientific">marine sediment metagenome</name>
    <dbReference type="NCBI Taxonomy" id="412755"/>
    <lineage>
        <taxon>unclassified sequences</taxon>
        <taxon>metagenomes</taxon>
        <taxon>ecological metagenomes</taxon>
    </lineage>
</organism>
<comment type="similarity">
    <text evidence="1">Belongs to the DNA mismatch repair MutL/HexB family.</text>
</comment>
<dbReference type="InterPro" id="IPR002099">
    <property type="entry name" value="MutL/Mlh/PMS"/>
</dbReference>
<dbReference type="GO" id="GO:0030983">
    <property type="term" value="F:mismatched DNA binding"/>
    <property type="evidence" value="ECO:0007669"/>
    <property type="project" value="InterPro"/>
</dbReference>
<evidence type="ECO:0000313" key="6">
    <source>
        <dbReference type="EMBL" id="KKM99883.1"/>
    </source>
</evidence>
<dbReference type="Pfam" id="PF08676">
    <property type="entry name" value="MutL_C"/>
    <property type="match status" value="1"/>
</dbReference>
<dbReference type="InterPro" id="IPR038973">
    <property type="entry name" value="MutL/Mlh/Pms-like"/>
</dbReference>
<dbReference type="AlphaFoldDB" id="A0A0F9M2G4"/>
<gene>
    <name evidence="6" type="ORF">LCGC14_1143390</name>
</gene>
<dbReference type="Pfam" id="PF13589">
    <property type="entry name" value="HATPase_c_3"/>
    <property type="match status" value="1"/>
</dbReference>
<evidence type="ECO:0000256" key="2">
    <source>
        <dbReference type="ARBA" id="ARBA00022763"/>
    </source>
</evidence>
<comment type="caution">
    <text evidence="6">The sequence shown here is derived from an EMBL/GenBank/DDBJ whole genome shotgun (WGS) entry which is preliminary data.</text>
</comment>
<proteinExistence type="inferred from homology"/>
<dbReference type="FunFam" id="3.30.565.10:FF:000003">
    <property type="entry name" value="DNA mismatch repair endonuclease MutL"/>
    <property type="match status" value="1"/>
</dbReference>
<dbReference type="InterPro" id="IPR013507">
    <property type="entry name" value="DNA_mismatch_S5_2-like"/>
</dbReference>
<evidence type="ECO:0000256" key="1">
    <source>
        <dbReference type="ARBA" id="ARBA00006082"/>
    </source>
</evidence>
<evidence type="ECO:0000259" key="4">
    <source>
        <dbReference type="SMART" id="SM00853"/>
    </source>
</evidence>
<dbReference type="InterPro" id="IPR042121">
    <property type="entry name" value="MutL_C_regsub"/>
</dbReference>
<evidence type="ECO:0008006" key="7">
    <source>
        <dbReference type="Google" id="ProtNLM"/>
    </source>
</evidence>
<dbReference type="InterPro" id="IPR014762">
    <property type="entry name" value="DNA_mismatch_repair_CS"/>
</dbReference>
<dbReference type="GO" id="GO:0140664">
    <property type="term" value="F:ATP-dependent DNA damage sensor activity"/>
    <property type="evidence" value="ECO:0007669"/>
    <property type="project" value="InterPro"/>
</dbReference>
<dbReference type="PROSITE" id="PS00058">
    <property type="entry name" value="DNA_MISMATCH_REPAIR_1"/>
    <property type="match status" value="1"/>
</dbReference>
<dbReference type="SUPFAM" id="SSF55874">
    <property type="entry name" value="ATPase domain of HSP90 chaperone/DNA topoisomerase II/histidine kinase"/>
    <property type="match status" value="1"/>
</dbReference>
<dbReference type="Gene3D" id="3.30.1370.100">
    <property type="entry name" value="MutL, C-terminal domain, regulatory subdomain"/>
    <property type="match status" value="1"/>
</dbReference>
<dbReference type="PANTHER" id="PTHR10073:SF12">
    <property type="entry name" value="DNA MISMATCH REPAIR PROTEIN MLH1"/>
    <property type="match status" value="1"/>
</dbReference>
<dbReference type="GO" id="GO:0006298">
    <property type="term" value="P:mismatch repair"/>
    <property type="evidence" value="ECO:0007669"/>
    <property type="project" value="InterPro"/>
</dbReference>
<dbReference type="PANTHER" id="PTHR10073">
    <property type="entry name" value="DNA MISMATCH REPAIR PROTEIN MLH, PMS, MUTL"/>
    <property type="match status" value="1"/>
</dbReference>
<dbReference type="InterPro" id="IPR037198">
    <property type="entry name" value="MutL_C_sf"/>
</dbReference>
<sequence>MNNRNLKPRKIERILDAEKIAAGEVVDRPANIVKEFIENSIDAGASEVRVVVRKAGKTLIQVIDNGIGIPNEDITIAFERHTSSKIRNISDLEKLTTLGFRGEALASIAAVSKLEIISRIETEENGVQLFIEGNKIIKKREVSCPIGTNIKVKNIFYNLPARQKFLKKDSTELGHITDIVQRYTLANSGIHFIYRHNDLDVLNCPMTKDLRTTVFHIYGKKVAKVMEPFDYVEKNSKFRIHGLLGHPQISKKNRSDSSLFINKRYIISDVLFRAIEEAYKGTLMVSKYPFFIIFLDLDPSVIDFNVHPKKLQVRFEKEDSIYNKIYNIIHSFIDDKFIQKEAKYISTELEDFIPPNELKLVKNINPVSDIQKNEASLEVSLNKKSMEIDETVQLRLNNEKSKEGFGNQSVQDTVLREKYVLSKNLPKLRLIPYTGQLKNKTYVLLEGTNENDEDGFFILDQHASSERINKEKFLHAYETSQLSLQKLISPLKIDVSPSEKIFIEDNLNEIKKLGFKFDHFGGNTFILRGIPTIMGKIPDIHIIKEIISDITNIGKDKSFSEIKEEIINYLACHKSIRGGDELTLKDIRKILIELGKCKNPYHCAHGRPTLRFFSFKELDKLFKRII</sequence>
<dbReference type="GO" id="GO:0005524">
    <property type="term" value="F:ATP binding"/>
    <property type="evidence" value="ECO:0007669"/>
    <property type="project" value="InterPro"/>
</dbReference>
<dbReference type="Pfam" id="PF01119">
    <property type="entry name" value="DNA_mis_repair"/>
    <property type="match status" value="1"/>
</dbReference>
<dbReference type="NCBIfam" id="TIGR00585">
    <property type="entry name" value="mutl"/>
    <property type="match status" value="1"/>
</dbReference>
<dbReference type="Gene3D" id="3.30.230.10">
    <property type="match status" value="1"/>
</dbReference>
<feature type="domain" description="DNA mismatch repair protein S5" evidence="5">
    <location>
        <begin position="214"/>
        <end position="334"/>
    </location>
</feature>
<dbReference type="InterPro" id="IPR042120">
    <property type="entry name" value="MutL_C_dimsub"/>
</dbReference>
<dbReference type="SUPFAM" id="SSF118116">
    <property type="entry name" value="DNA mismatch repair protein MutL"/>
    <property type="match status" value="1"/>
</dbReference>
<dbReference type="EMBL" id="LAZR01005446">
    <property type="protein sequence ID" value="KKM99883.1"/>
    <property type="molecule type" value="Genomic_DNA"/>
</dbReference>
<dbReference type="SMART" id="SM01340">
    <property type="entry name" value="DNA_mis_repair"/>
    <property type="match status" value="1"/>
</dbReference>
<dbReference type="HAMAP" id="MF_00149">
    <property type="entry name" value="DNA_mis_repair"/>
    <property type="match status" value="1"/>
</dbReference>